<gene>
    <name evidence="2" type="ORF">SAMN05216323_11022</name>
</gene>
<feature type="region of interest" description="Disordered" evidence="1">
    <location>
        <begin position="9"/>
        <end position="31"/>
    </location>
</feature>
<evidence type="ECO:0000313" key="3">
    <source>
        <dbReference type="Proteomes" id="UP000199452"/>
    </source>
</evidence>
<dbReference type="AlphaFoldDB" id="A0A1G6SW05"/>
<proteinExistence type="predicted"/>
<evidence type="ECO:0000313" key="2">
    <source>
        <dbReference type="EMBL" id="SDD20315.1"/>
    </source>
</evidence>
<accession>A0A1G6SW05</accession>
<protein>
    <submittedName>
        <fullName evidence="2">Uncharacterized protein</fullName>
    </submittedName>
</protein>
<dbReference type="RefSeq" id="WP_092440915.1">
    <property type="nucleotide sequence ID" value="NZ_FMYP01000102.1"/>
</dbReference>
<keyword evidence="3" id="KW-1185">Reference proteome</keyword>
<feature type="compositionally biased region" description="Polar residues" evidence="1">
    <location>
        <begin position="20"/>
        <end position="31"/>
    </location>
</feature>
<dbReference type="EMBL" id="FMYP01000102">
    <property type="protein sequence ID" value="SDD20315.1"/>
    <property type="molecule type" value="Genomic_DNA"/>
</dbReference>
<name>A0A1G6SW05_9BACT</name>
<dbReference type="OrthoDB" id="9910750at2"/>
<dbReference type="Proteomes" id="UP000199452">
    <property type="component" value="Unassembled WGS sequence"/>
</dbReference>
<reference evidence="2 3" key="1">
    <citation type="submission" date="2016-09" db="EMBL/GenBank/DDBJ databases">
        <authorList>
            <person name="Capua I."/>
            <person name="De Benedictis P."/>
            <person name="Joannis T."/>
            <person name="Lombin L.H."/>
            <person name="Cattoli G."/>
        </authorList>
    </citation>
    <scope>NUCLEOTIDE SEQUENCE [LARGE SCALE GENOMIC DNA]</scope>
    <source>
        <strain evidence="2 3">A7P-90m</strain>
    </source>
</reference>
<evidence type="ECO:0000256" key="1">
    <source>
        <dbReference type="SAM" id="MobiDB-lite"/>
    </source>
</evidence>
<sequence>MNIFKNFFGNTNESEKTSNEHQSSTDSNNSQGENLFYPILKVGHSSAQKITTADGQILDLPESSLPVFQQIGKTELSVIIGVDKGSHFEWLQNKHLTKSVDETIKEAFKILVSKDKLGIGQIEDKGLENCKIGILQSESGLASSYILVESIWEKIYSFCNSTDITFIVPNQNSFIFCSSSDKDFFSAELFLNAMTEYLPNTEPKPLSKNIFIKRKGEPIIQKD</sequence>
<organism evidence="2 3">
    <name type="scientific">Williamwhitmania taraxaci</name>
    <dbReference type="NCBI Taxonomy" id="1640674"/>
    <lineage>
        <taxon>Bacteria</taxon>
        <taxon>Pseudomonadati</taxon>
        <taxon>Bacteroidota</taxon>
        <taxon>Bacteroidia</taxon>
        <taxon>Bacteroidales</taxon>
        <taxon>Williamwhitmaniaceae</taxon>
        <taxon>Williamwhitmania</taxon>
    </lineage>
</organism>